<organism evidence="2 3">
    <name type="scientific">Nocardioides islandensis</name>
    <dbReference type="NCBI Taxonomy" id="433663"/>
    <lineage>
        <taxon>Bacteria</taxon>
        <taxon>Bacillati</taxon>
        <taxon>Actinomycetota</taxon>
        <taxon>Actinomycetes</taxon>
        <taxon>Propionibacteriales</taxon>
        <taxon>Nocardioidaceae</taxon>
        <taxon>Nocardioides</taxon>
    </lineage>
</organism>
<dbReference type="GO" id="GO:0004176">
    <property type="term" value="F:ATP-dependent peptidase activity"/>
    <property type="evidence" value="ECO:0007669"/>
    <property type="project" value="InterPro"/>
</dbReference>
<dbReference type="Gene3D" id="3.30.230.10">
    <property type="match status" value="1"/>
</dbReference>
<keyword evidence="3" id="KW-1185">Reference proteome</keyword>
<dbReference type="GO" id="GO:0006508">
    <property type="term" value="P:proteolysis"/>
    <property type="evidence" value="ECO:0007669"/>
    <property type="project" value="InterPro"/>
</dbReference>
<dbReference type="SUPFAM" id="SSF50156">
    <property type="entry name" value="PDZ domain-like"/>
    <property type="match status" value="1"/>
</dbReference>
<dbReference type="PANTHER" id="PTHR10046">
    <property type="entry name" value="ATP DEPENDENT LON PROTEASE FAMILY MEMBER"/>
    <property type="match status" value="1"/>
</dbReference>
<dbReference type="Pfam" id="PF05362">
    <property type="entry name" value="Lon_C"/>
    <property type="match status" value="1"/>
</dbReference>
<dbReference type="Pfam" id="PF13180">
    <property type="entry name" value="PDZ_2"/>
    <property type="match status" value="1"/>
</dbReference>
<dbReference type="RefSeq" id="WP_194705976.1">
    <property type="nucleotide sequence ID" value="NZ_JADKPN010000002.1"/>
</dbReference>
<dbReference type="PROSITE" id="PS50106">
    <property type="entry name" value="PDZ"/>
    <property type="match status" value="1"/>
</dbReference>
<dbReference type="InterPro" id="IPR014721">
    <property type="entry name" value="Ribsml_uS5_D2-typ_fold_subgr"/>
</dbReference>
<dbReference type="Gene3D" id="2.30.42.10">
    <property type="match status" value="1"/>
</dbReference>
<protein>
    <submittedName>
        <fullName evidence="2">PDZ domain-containing protein</fullName>
    </submittedName>
</protein>
<dbReference type="GO" id="GO:0030163">
    <property type="term" value="P:protein catabolic process"/>
    <property type="evidence" value="ECO:0007669"/>
    <property type="project" value="InterPro"/>
</dbReference>
<reference evidence="2" key="1">
    <citation type="submission" date="2020-11" db="EMBL/GenBank/DDBJ databases">
        <title>Nocardioides sp. nov., isolated from Soil of Cynanchum wilfordii Hemsley rhizosphere.</title>
        <authorList>
            <person name="Lee J.-S."/>
            <person name="Suh M.K."/>
            <person name="Kim J.-S."/>
        </authorList>
    </citation>
    <scope>NUCLEOTIDE SEQUENCE</scope>
    <source>
        <strain evidence="2">KCTC 19275</strain>
    </source>
</reference>
<evidence type="ECO:0000313" key="3">
    <source>
        <dbReference type="Proteomes" id="UP000640489"/>
    </source>
</evidence>
<comment type="caution">
    <text evidence="2">The sequence shown here is derived from an EMBL/GenBank/DDBJ whole genome shotgun (WGS) entry which is preliminary data.</text>
</comment>
<gene>
    <name evidence="2" type="ORF">ISU07_06660</name>
</gene>
<dbReference type="EMBL" id="JADKPN010000002">
    <property type="protein sequence ID" value="MBF4762802.1"/>
    <property type="molecule type" value="Genomic_DNA"/>
</dbReference>
<name>A0A930VDV5_9ACTN</name>
<dbReference type="InterPro" id="IPR001478">
    <property type="entry name" value="PDZ"/>
</dbReference>
<dbReference type="GO" id="GO:0004252">
    <property type="term" value="F:serine-type endopeptidase activity"/>
    <property type="evidence" value="ECO:0007669"/>
    <property type="project" value="InterPro"/>
</dbReference>
<evidence type="ECO:0000259" key="1">
    <source>
        <dbReference type="PROSITE" id="PS50106"/>
    </source>
</evidence>
<dbReference type="AlphaFoldDB" id="A0A930VDV5"/>
<accession>A0A930VDV5</accession>
<dbReference type="GO" id="GO:0005524">
    <property type="term" value="F:ATP binding"/>
    <property type="evidence" value="ECO:0007669"/>
    <property type="project" value="InterPro"/>
</dbReference>
<dbReference type="SUPFAM" id="SSF54211">
    <property type="entry name" value="Ribosomal protein S5 domain 2-like"/>
    <property type="match status" value="1"/>
</dbReference>
<dbReference type="SMART" id="SM00228">
    <property type="entry name" value="PDZ"/>
    <property type="match status" value="1"/>
</dbReference>
<dbReference type="InterPro" id="IPR027065">
    <property type="entry name" value="Lon_Prtase"/>
</dbReference>
<dbReference type="Proteomes" id="UP000640489">
    <property type="component" value="Unassembled WGS sequence"/>
</dbReference>
<dbReference type="InterPro" id="IPR008269">
    <property type="entry name" value="Lon_proteolytic"/>
</dbReference>
<feature type="domain" description="PDZ" evidence="1">
    <location>
        <begin position="118"/>
        <end position="169"/>
    </location>
</feature>
<evidence type="ECO:0000313" key="2">
    <source>
        <dbReference type="EMBL" id="MBF4762802.1"/>
    </source>
</evidence>
<proteinExistence type="predicted"/>
<dbReference type="InterPro" id="IPR036034">
    <property type="entry name" value="PDZ_sf"/>
</dbReference>
<dbReference type="InterPro" id="IPR020568">
    <property type="entry name" value="Ribosomal_Su5_D2-typ_SF"/>
</dbReference>
<sequence>MTQRTLAGLVAVVLLGALAAFVVFRPMPYVTYEPGGSIDVLGKSDGKEIIQVTGHKSYRDDGQLRMTTVLVSTPGARLDLFTLMYDWFDPEDDLYPYAAVYAPNESDDEHRQQGQAEMVDSQQAATAVAEEELGYDVVHVMVRSVTRGMPAQGHLEKGDELVSIGGQPVHSRADVQNAITGAPADQPLDFVVRRGGQDVTTSITPTILDGNQVVGIKIGVDFDHPFDVKVRINPNIGGPSAGLMFSLGIYDTLTPGSLTGDHAIAGTGTMDEGGTVGPIGGIMQKIVGARNDGAQLFLVPPDNCDEALQARNGDMRLVKAVTMHAAVKAIESWVKNPDADLPTCRATTDRKAEG</sequence>